<evidence type="ECO:0000256" key="2">
    <source>
        <dbReference type="ARBA" id="ARBA00023015"/>
    </source>
</evidence>
<evidence type="ECO:0000256" key="3">
    <source>
        <dbReference type="ARBA" id="ARBA00023163"/>
    </source>
</evidence>
<reference evidence="6 7" key="1">
    <citation type="submission" date="2024-04" db="EMBL/GenBank/DDBJ databases">
        <title>The reference genome of an endangered Asteraceae, Deinandra increscens subsp. villosa, native to the Central Coast of California.</title>
        <authorList>
            <person name="Guilliams M."/>
            <person name="Hasenstab-Lehman K."/>
            <person name="Meyer R."/>
            <person name="Mcevoy S."/>
        </authorList>
    </citation>
    <scope>NUCLEOTIDE SEQUENCE [LARGE SCALE GENOMIC DNA]</scope>
    <source>
        <tissue evidence="6">Leaf</tissue>
    </source>
</reference>
<dbReference type="InterPro" id="IPR017930">
    <property type="entry name" value="Myb_dom"/>
</dbReference>
<evidence type="ECO:0000313" key="6">
    <source>
        <dbReference type="EMBL" id="KAK9070359.1"/>
    </source>
</evidence>
<accession>A0AAP0DFW0</accession>
<evidence type="ECO:0000259" key="5">
    <source>
        <dbReference type="PROSITE" id="PS51294"/>
    </source>
</evidence>
<keyword evidence="3" id="KW-0804">Transcription</keyword>
<proteinExistence type="predicted"/>
<dbReference type="Gene3D" id="1.10.10.60">
    <property type="entry name" value="Homeodomain-like"/>
    <property type="match status" value="1"/>
</dbReference>
<evidence type="ECO:0000256" key="1">
    <source>
        <dbReference type="ARBA" id="ARBA00004123"/>
    </source>
</evidence>
<dbReference type="Proteomes" id="UP001408789">
    <property type="component" value="Unassembled WGS sequence"/>
</dbReference>
<keyword evidence="4" id="KW-0539">Nucleus</keyword>
<dbReference type="PANTHER" id="PTHR31442:SF29">
    <property type="entry name" value="HOMEODOMAIN-LIKE SUPERFAMILY PROTEIN"/>
    <property type="match status" value="1"/>
</dbReference>
<dbReference type="GO" id="GO:0003700">
    <property type="term" value="F:DNA-binding transcription factor activity"/>
    <property type="evidence" value="ECO:0007669"/>
    <property type="project" value="InterPro"/>
</dbReference>
<protein>
    <recommendedName>
        <fullName evidence="5">HTH myb-type domain-containing protein</fullName>
    </recommendedName>
</protein>
<dbReference type="GO" id="GO:0005634">
    <property type="term" value="C:nucleus"/>
    <property type="evidence" value="ECO:0007669"/>
    <property type="project" value="UniProtKB-SubCell"/>
</dbReference>
<dbReference type="Pfam" id="PF00249">
    <property type="entry name" value="Myb_DNA-binding"/>
    <property type="match status" value="1"/>
</dbReference>
<dbReference type="AlphaFoldDB" id="A0AAP0DFW0"/>
<sequence length="378" mass="42490">MSPHGEEILECFENQDEFFLTRPASLEDIRNASYYAYQSNLKSFGEDEEMKASSKSSLAVRRVGKKTKVIWTKDLHNKFLEAIGKLGIDNAVPKKIIELMKVEGLTRDHVASHLQKYRMLSKKIAQANYYDVQTASKSSILESSMTNGASWNNSSLYSGMHAVSPLILDTSSSYFPVLEASSFNSTNKGDSMQAMTKNLDEQRTIIDDTTSLGVVNFGEFYVQNSSNSSFGQNPNGFESDYSSWSEFLETNSLYGADSNINLQNVLGEDDLMLSEVDIAYLLSFANDSNLPVNLDHTNQDVINGPNFPNNVSFYSNYLNHNEELTSVNQYQTFDGYLPGFDPTFKCMDERFIEPVWCPESFGDEMTLQGQILNSYLQA</sequence>
<dbReference type="FunFam" id="1.10.10.60:FF:000007">
    <property type="entry name" value="Two-component response regulator"/>
    <property type="match status" value="1"/>
</dbReference>
<dbReference type="InterPro" id="IPR009057">
    <property type="entry name" value="Homeodomain-like_sf"/>
</dbReference>
<evidence type="ECO:0000313" key="7">
    <source>
        <dbReference type="Proteomes" id="UP001408789"/>
    </source>
</evidence>
<feature type="domain" description="HTH myb-type" evidence="5">
    <location>
        <begin position="71"/>
        <end position="122"/>
    </location>
</feature>
<dbReference type="InterPro" id="IPR044841">
    <property type="entry name" value="LUX/BOA-like"/>
</dbReference>
<keyword evidence="2" id="KW-0805">Transcription regulation</keyword>
<dbReference type="InterPro" id="IPR006447">
    <property type="entry name" value="Myb_dom_plants"/>
</dbReference>
<comment type="caution">
    <text evidence="6">The sequence shown here is derived from an EMBL/GenBank/DDBJ whole genome shotgun (WGS) entry which is preliminary data.</text>
</comment>
<dbReference type="InterPro" id="IPR001005">
    <property type="entry name" value="SANT/Myb"/>
</dbReference>
<name>A0AAP0DFW0_9ASTR</name>
<dbReference type="SUPFAM" id="SSF46689">
    <property type="entry name" value="Homeodomain-like"/>
    <property type="match status" value="1"/>
</dbReference>
<organism evidence="6 7">
    <name type="scientific">Deinandra increscens subsp. villosa</name>
    <dbReference type="NCBI Taxonomy" id="3103831"/>
    <lineage>
        <taxon>Eukaryota</taxon>
        <taxon>Viridiplantae</taxon>
        <taxon>Streptophyta</taxon>
        <taxon>Embryophyta</taxon>
        <taxon>Tracheophyta</taxon>
        <taxon>Spermatophyta</taxon>
        <taxon>Magnoliopsida</taxon>
        <taxon>eudicotyledons</taxon>
        <taxon>Gunneridae</taxon>
        <taxon>Pentapetalae</taxon>
        <taxon>asterids</taxon>
        <taxon>campanulids</taxon>
        <taxon>Asterales</taxon>
        <taxon>Asteraceae</taxon>
        <taxon>Asteroideae</taxon>
        <taxon>Heliantheae alliance</taxon>
        <taxon>Madieae</taxon>
        <taxon>Madiinae</taxon>
        <taxon>Deinandra</taxon>
    </lineage>
</organism>
<dbReference type="PROSITE" id="PS51294">
    <property type="entry name" value="HTH_MYB"/>
    <property type="match status" value="1"/>
</dbReference>
<keyword evidence="7" id="KW-1185">Reference proteome</keyword>
<gene>
    <name evidence="6" type="ORF">SSX86_010761</name>
</gene>
<dbReference type="GO" id="GO:0003677">
    <property type="term" value="F:DNA binding"/>
    <property type="evidence" value="ECO:0007669"/>
    <property type="project" value="InterPro"/>
</dbReference>
<dbReference type="PANTHER" id="PTHR31442">
    <property type="entry name" value="HOMEODOMAIN-LIKE SUPERFAMILY PROTEIN-RELATED"/>
    <property type="match status" value="1"/>
</dbReference>
<dbReference type="NCBIfam" id="TIGR01557">
    <property type="entry name" value="myb_SHAQKYF"/>
    <property type="match status" value="1"/>
</dbReference>
<comment type="subcellular location">
    <subcellularLocation>
        <location evidence="1">Nucleus</location>
    </subcellularLocation>
</comment>
<evidence type="ECO:0000256" key="4">
    <source>
        <dbReference type="ARBA" id="ARBA00023242"/>
    </source>
</evidence>
<dbReference type="EMBL" id="JBCNJP010000012">
    <property type="protein sequence ID" value="KAK9070359.1"/>
    <property type="molecule type" value="Genomic_DNA"/>
</dbReference>